<reference evidence="2 3" key="1">
    <citation type="submission" date="2015-11" db="EMBL/GenBank/DDBJ databases">
        <title>Expanding the genomic diversity of Burkholderia species for the development of highly accurate diagnostics.</title>
        <authorList>
            <person name="Sahl J."/>
            <person name="Keim P."/>
            <person name="Wagner D."/>
        </authorList>
    </citation>
    <scope>NUCLEOTIDE SEQUENCE [LARGE SCALE GENOMIC DNA]</scope>
    <source>
        <strain evidence="2 3">RF32-BP4</strain>
    </source>
</reference>
<proteinExistence type="predicted"/>
<protein>
    <recommendedName>
        <fullName evidence="4">Lipoprotein</fullName>
    </recommendedName>
</protein>
<feature type="signal peptide" evidence="1">
    <location>
        <begin position="1"/>
        <end position="20"/>
    </location>
</feature>
<gene>
    <name evidence="2" type="ORF">WI38_14045</name>
</gene>
<dbReference type="RefSeq" id="WP_059618451.1">
    <property type="nucleotide sequence ID" value="NZ_JBGRUP010000014.1"/>
</dbReference>
<keyword evidence="1" id="KW-0732">Signal</keyword>
<evidence type="ECO:0000313" key="3">
    <source>
        <dbReference type="Proteomes" id="UP000065521"/>
    </source>
</evidence>
<evidence type="ECO:0000256" key="1">
    <source>
        <dbReference type="SAM" id="SignalP"/>
    </source>
</evidence>
<dbReference type="Proteomes" id="UP000065521">
    <property type="component" value="Unassembled WGS sequence"/>
</dbReference>
<name>A0A102KQX2_9BURK</name>
<comment type="caution">
    <text evidence="2">The sequence shown here is derived from an EMBL/GenBank/DDBJ whole genome shotgun (WGS) entry which is preliminary data.</text>
</comment>
<sequence length="195" mass="20423">MALIRMIAAASVVAALSGCAHEISLTGDANKIPTLSTSPLDKTVGLVITDEQLSKEVITPGGGGDKVSYRPYHDLELPIYIGLGHVFKNVTKLKSAPDAATIQAKHLDYVITPTIKTTSSSPSPFTWPPTDFSVNLACTVADPSGQTVTTADVTGTGHAEFSEFKRNFGLAGQLATADAVSKLQSTLAKAPELQK</sequence>
<evidence type="ECO:0008006" key="4">
    <source>
        <dbReference type="Google" id="ProtNLM"/>
    </source>
</evidence>
<dbReference type="AlphaFoldDB" id="A0A102KQX2"/>
<evidence type="ECO:0000313" key="2">
    <source>
        <dbReference type="EMBL" id="KUZ90625.1"/>
    </source>
</evidence>
<accession>A0A102KQX2</accession>
<organism evidence="2 3">
    <name type="scientific">Burkholderia ubonensis</name>
    <dbReference type="NCBI Taxonomy" id="101571"/>
    <lineage>
        <taxon>Bacteria</taxon>
        <taxon>Pseudomonadati</taxon>
        <taxon>Pseudomonadota</taxon>
        <taxon>Betaproteobacteria</taxon>
        <taxon>Burkholderiales</taxon>
        <taxon>Burkholderiaceae</taxon>
        <taxon>Burkholderia</taxon>
        <taxon>Burkholderia cepacia complex</taxon>
    </lineage>
</organism>
<dbReference type="PROSITE" id="PS51257">
    <property type="entry name" value="PROKAR_LIPOPROTEIN"/>
    <property type="match status" value="1"/>
</dbReference>
<dbReference type="EMBL" id="LOTN01000027">
    <property type="protein sequence ID" value="KUZ90625.1"/>
    <property type="molecule type" value="Genomic_DNA"/>
</dbReference>
<feature type="chain" id="PRO_5007112819" description="Lipoprotein" evidence="1">
    <location>
        <begin position="21"/>
        <end position="195"/>
    </location>
</feature>